<dbReference type="RefSeq" id="WP_093854311.1">
    <property type="nucleotide sequence ID" value="NZ_JAVRER010000033.1"/>
</dbReference>
<dbReference type="AlphaFoldDB" id="A0ABD5E9E1"/>
<evidence type="ECO:0000256" key="1">
    <source>
        <dbReference type="SAM" id="Phobius"/>
    </source>
</evidence>
<sequence length="164" mass="17821">MNSRTRARLLKTGAHTVQIPRTRGRRGHAPYVVVVPERPSLTHEATSMLLRWLWRSRTALAPTGTAVGAFLLGVLLHLIAPWAAWLLALLAAAPLVWLALAHRARPAHGPALAWRTGLVVLALSTLAQLAASVAYGPLAGGLGVWWLLNLLVAQTVWPVLRRTR</sequence>
<comment type="caution">
    <text evidence="2">The sequence shown here is derived from an EMBL/GenBank/DDBJ whole genome shotgun (WGS) entry which is preliminary data.</text>
</comment>
<evidence type="ECO:0000313" key="2">
    <source>
        <dbReference type="EMBL" id="MDT0417822.1"/>
    </source>
</evidence>
<feature type="transmembrane region" description="Helical" evidence="1">
    <location>
        <begin position="142"/>
        <end position="160"/>
    </location>
</feature>
<keyword evidence="1" id="KW-0812">Transmembrane</keyword>
<organism evidence="2 3">
    <name type="scientific">Streptomyces evansiae</name>
    <dbReference type="NCBI Taxonomy" id="3075535"/>
    <lineage>
        <taxon>Bacteria</taxon>
        <taxon>Bacillati</taxon>
        <taxon>Actinomycetota</taxon>
        <taxon>Actinomycetes</taxon>
        <taxon>Kitasatosporales</taxon>
        <taxon>Streptomycetaceae</taxon>
        <taxon>Streptomyces</taxon>
    </lineage>
</organism>
<keyword evidence="1" id="KW-0472">Membrane</keyword>
<evidence type="ECO:0000313" key="3">
    <source>
        <dbReference type="Proteomes" id="UP001183607"/>
    </source>
</evidence>
<name>A0ABD5E9E1_9ACTN</name>
<keyword evidence="1" id="KW-1133">Transmembrane helix</keyword>
<reference evidence="3" key="1">
    <citation type="submission" date="2023-07" db="EMBL/GenBank/DDBJ databases">
        <title>30 novel species of actinomycetes from the DSMZ collection.</title>
        <authorList>
            <person name="Nouioui I."/>
        </authorList>
    </citation>
    <scope>NUCLEOTIDE SEQUENCE [LARGE SCALE GENOMIC DNA]</scope>
    <source>
        <strain evidence="3">DSM 41982</strain>
    </source>
</reference>
<feature type="transmembrane region" description="Helical" evidence="1">
    <location>
        <begin position="58"/>
        <end position="76"/>
    </location>
</feature>
<evidence type="ECO:0008006" key="4">
    <source>
        <dbReference type="Google" id="ProtNLM"/>
    </source>
</evidence>
<protein>
    <recommendedName>
        <fullName evidence="4">Integral membrane protein</fullName>
    </recommendedName>
</protein>
<dbReference type="EMBL" id="JAVRER010000033">
    <property type="protein sequence ID" value="MDT0417822.1"/>
    <property type="molecule type" value="Genomic_DNA"/>
</dbReference>
<feature type="transmembrane region" description="Helical" evidence="1">
    <location>
        <begin position="82"/>
        <end position="100"/>
    </location>
</feature>
<gene>
    <name evidence="2" type="ORF">RM574_20280</name>
</gene>
<accession>A0ABD5E9E1</accession>
<dbReference type="Proteomes" id="UP001183607">
    <property type="component" value="Unassembled WGS sequence"/>
</dbReference>
<proteinExistence type="predicted"/>
<feature type="transmembrane region" description="Helical" evidence="1">
    <location>
        <begin position="112"/>
        <end position="136"/>
    </location>
</feature>